<evidence type="ECO:0000259" key="1">
    <source>
        <dbReference type="Pfam" id="PF13471"/>
    </source>
</evidence>
<sequence length="133" mass="15491">MTLFFKIGLLVIALPVMTKVFTLPKLMKVLTPGKRKETFAQDEIDHIIKITDLILNQRFFIFHPTCLKKSLVLYHFLNKHGLKVVMNFGVKKDKKSDKLDGHGWLTLDDKPFLESYNPLDFFKVVYSYPKKSS</sequence>
<dbReference type="InterPro" id="IPR032708">
    <property type="entry name" value="McjB_C"/>
</dbReference>
<evidence type="ECO:0000313" key="2">
    <source>
        <dbReference type="EMBL" id="OGL38421.1"/>
    </source>
</evidence>
<evidence type="ECO:0000313" key="3">
    <source>
        <dbReference type="Proteomes" id="UP000178526"/>
    </source>
</evidence>
<dbReference type="EMBL" id="MGDB01000147">
    <property type="protein sequence ID" value="OGL38421.1"/>
    <property type="molecule type" value="Genomic_DNA"/>
</dbReference>
<gene>
    <name evidence="2" type="ORF">A2042_00545</name>
</gene>
<name>A0A1F7RAH5_9BACT</name>
<proteinExistence type="predicted"/>
<dbReference type="Proteomes" id="UP000178526">
    <property type="component" value="Unassembled WGS sequence"/>
</dbReference>
<accession>A0A1F7RAH5</accession>
<dbReference type="AlphaFoldDB" id="A0A1F7RAH5"/>
<dbReference type="NCBIfam" id="NF033537">
    <property type="entry name" value="lasso_biosyn_B2"/>
    <property type="match status" value="1"/>
</dbReference>
<dbReference type="Pfam" id="PF13471">
    <property type="entry name" value="Transglut_core3"/>
    <property type="match status" value="1"/>
</dbReference>
<reference evidence="2 3" key="1">
    <citation type="journal article" date="2016" name="Nat. Commun.">
        <title>Thousands of microbial genomes shed light on interconnected biogeochemical processes in an aquifer system.</title>
        <authorList>
            <person name="Anantharaman K."/>
            <person name="Brown C.T."/>
            <person name="Hug L.A."/>
            <person name="Sharon I."/>
            <person name="Castelle C.J."/>
            <person name="Probst A.J."/>
            <person name="Thomas B.C."/>
            <person name="Singh A."/>
            <person name="Wilkins M.J."/>
            <person name="Karaoz U."/>
            <person name="Brodie E.L."/>
            <person name="Williams K.H."/>
            <person name="Hubbard S.S."/>
            <person name="Banfield J.F."/>
        </authorList>
    </citation>
    <scope>NUCLEOTIDE SEQUENCE [LARGE SCALE GENOMIC DNA]</scope>
</reference>
<comment type="caution">
    <text evidence="2">The sequence shown here is derived from an EMBL/GenBank/DDBJ whole genome shotgun (WGS) entry which is preliminary data.</text>
</comment>
<protein>
    <recommendedName>
        <fullName evidence="1">Microcin J25-processing protein McjB C-terminal domain-containing protein</fullName>
    </recommendedName>
</protein>
<organism evidence="2 3">
    <name type="scientific">Candidatus Schekmanbacteria bacterium GWA2_38_11</name>
    <dbReference type="NCBI Taxonomy" id="1817876"/>
    <lineage>
        <taxon>Bacteria</taxon>
        <taxon>Candidatus Schekmaniibacteriota</taxon>
    </lineage>
</organism>
<feature type="domain" description="Microcin J25-processing protein McjB C-terminal" evidence="1">
    <location>
        <begin position="37"/>
        <end position="126"/>
    </location>
</feature>
<dbReference type="InterPro" id="IPR053521">
    <property type="entry name" value="McjB-like"/>
</dbReference>